<gene>
    <name evidence="1" type="ORF">CNMCM5623_002810</name>
</gene>
<accession>A0A8H6UNA4</accession>
<protein>
    <submittedName>
        <fullName evidence="1">Uncharacterized protein</fullName>
    </submittedName>
</protein>
<dbReference type="EMBL" id="JACBAE010001388">
    <property type="protein sequence ID" value="KAF7158144.1"/>
    <property type="molecule type" value="Genomic_DNA"/>
</dbReference>
<dbReference type="AlphaFoldDB" id="A0A8H6UNA4"/>
<comment type="caution">
    <text evidence="1">The sequence shown here is derived from an EMBL/GenBank/DDBJ whole genome shotgun (WGS) entry which is preliminary data.</text>
</comment>
<name>A0A8H6UNA4_9EURO</name>
<dbReference type="Proteomes" id="UP000654922">
    <property type="component" value="Unassembled WGS sequence"/>
</dbReference>
<sequence>MRCPATLLGQQHLHQFICTAPVDREGHHTNYTHLVKIPILCYLSTQEIRERIGSRHPFRGAGSHNPPNPKLPTLLSPPHPVLDYSLSSMFLEQADFQAIQMKRDGTAFFSRTGIWFVIDQSALDTGRISVVDFKSNERVASRTQLRPWYLAELLVLYEDLGWPLRAIMMRTGFPRRTTSHMPLLDLLEETKKQPEFDWADWGVGSSDTRD</sequence>
<proteinExistence type="predicted"/>
<evidence type="ECO:0000313" key="2">
    <source>
        <dbReference type="Proteomes" id="UP000654922"/>
    </source>
</evidence>
<evidence type="ECO:0000313" key="1">
    <source>
        <dbReference type="EMBL" id="KAF7158144.1"/>
    </source>
</evidence>
<dbReference type="OrthoDB" id="5396831at2759"/>
<reference evidence="1" key="1">
    <citation type="submission" date="2020-06" db="EMBL/GenBank/DDBJ databases">
        <title>Draft genome sequences of strains closely related to Aspergillus parafelis and Aspergillus hiratsukae.</title>
        <authorList>
            <person name="Dos Santos R.A.C."/>
            <person name="Rivero-Menendez O."/>
            <person name="Steenwyk J.L."/>
            <person name="Mead M.E."/>
            <person name="Goldman G.H."/>
            <person name="Alastruey-Izquierdo A."/>
            <person name="Rokas A."/>
        </authorList>
    </citation>
    <scope>NUCLEOTIDE SEQUENCE</scope>
    <source>
        <strain evidence="1">CNM-CM5623</strain>
    </source>
</reference>
<organism evidence="1 2">
    <name type="scientific">Aspergillus felis</name>
    <dbReference type="NCBI Taxonomy" id="1287682"/>
    <lineage>
        <taxon>Eukaryota</taxon>
        <taxon>Fungi</taxon>
        <taxon>Dikarya</taxon>
        <taxon>Ascomycota</taxon>
        <taxon>Pezizomycotina</taxon>
        <taxon>Eurotiomycetes</taxon>
        <taxon>Eurotiomycetidae</taxon>
        <taxon>Eurotiales</taxon>
        <taxon>Aspergillaceae</taxon>
        <taxon>Aspergillus</taxon>
        <taxon>Aspergillus subgen. Fumigati</taxon>
    </lineage>
</organism>